<dbReference type="InterPro" id="IPR012677">
    <property type="entry name" value="Nucleotide-bd_a/b_plait_sf"/>
</dbReference>
<evidence type="ECO:0000256" key="9">
    <source>
        <dbReference type="SAM" id="MobiDB-lite"/>
    </source>
</evidence>
<protein>
    <recommendedName>
        <fullName evidence="3">U1 small nuclear ribonucleoprotein 70 kDa</fullName>
    </recommendedName>
</protein>
<dbReference type="PANTHER" id="PTHR13952:SF5">
    <property type="entry name" value="U1 SMALL NUCLEAR RIBONUCLEOPROTEIN 70 KDA"/>
    <property type="match status" value="1"/>
</dbReference>
<comment type="function">
    <text evidence="7">Component of the spliceosomal U1 snRNP, which is essential for recognition of the pre-mRNA 5' splice-site and the subsequent assembly of the spliceosome. SNRNP70 binds to the loop I region of U1-snRNA.</text>
</comment>
<evidence type="ECO:0000256" key="7">
    <source>
        <dbReference type="ARBA" id="ARBA00058765"/>
    </source>
</evidence>
<feature type="region of interest" description="Disordered" evidence="9">
    <location>
        <begin position="16"/>
        <end position="41"/>
    </location>
</feature>
<feature type="region of interest" description="Disordered" evidence="9">
    <location>
        <begin position="214"/>
        <end position="246"/>
    </location>
</feature>
<dbReference type="GO" id="GO:0016607">
    <property type="term" value="C:nuclear speck"/>
    <property type="evidence" value="ECO:0007669"/>
    <property type="project" value="UniProtKB-SubCell"/>
</dbReference>
<dbReference type="GO" id="GO:0003729">
    <property type="term" value="F:mRNA binding"/>
    <property type="evidence" value="ECO:0007669"/>
    <property type="project" value="TreeGrafter"/>
</dbReference>
<dbReference type="EMBL" id="JH429903">
    <property type="status" value="NOT_ANNOTATED_CDS"/>
    <property type="molecule type" value="Genomic_DNA"/>
</dbReference>
<feature type="compositionally biased region" description="Basic and acidic residues" evidence="9">
    <location>
        <begin position="163"/>
        <end position="197"/>
    </location>
</feature>
<dbReference type="InterPro" id="IPR035979">
    <property type="entry name" value="RBD_domain_sf"/>
</dbReference>
<evidence type="ECO:0000259" key="10">
    <source>
        <dbReference type="PROSITE" id="PS50102"/>
    </source>
</evidence>
<dbReference type="OMA" id="KLECRAY"/>
<evidence type="ECO:0000313" key="12">
    <source>
        <dbReference type="Proteomes" id="UP000014500"/>
    </source>
</evidence>
<dbReference type="SMART" id="SM00360">
    <property type="entry name" value="RRM"/>
    <property type="match status" value="1"/>
</dbReference>
<evidence type="ECO:0000313" key="11">
    <source>
        <dbReference type="EnsemblMetazoa" id="SMAR000282-PA"/>
    </source>
</evidence>
<dbReference type="PANTHER" id="PTHR13952">
    <property type="entry name" value="U1 SMALL NUCLEAR RIBONUCLEOPROTEIN 70 KD"/>
    <property type="match status" value="1"/>
</dbReference>
<dbReference type="Pfam" id="PF00076">
    <property type="entry name" value="RRM_1"/>
    <property type="match status" value="1"/>
</dbReference>
<dbReference type="eggNOG" id="KOG0113">
    <property type="taxonomic scope" value="Eukaryota"/>
</dbReference>
<dbReference type="HOGENOM" id="CLU_045151_2_0_1"/>
<dbReference type="EnsemblMetazoa" id="SMAR000282-RA">
    <property type="protein sequence ID" value="SMAR000282-PA"/>
    <property type="gene ID" value="SMAR000282"/>
</dbReference>
<dbReference type="InterPro" id="IPR051183">
    <property type="entry name" value="U1_U11-U12_snRNP_70-35kDa"/>
</dbReference>
<dbReference type="FunFam" id="3.30.70.330:FF:001585">
    <property type="entry name" value="U1 small nuclear ribonucleoprotein 70 kDa"/>
    <property type="match status" value="1"/>
</dbReference>
<keyword evidence="6" id="KW-0687">Ribonucleoprotein</keyword>
<dbReference type="GO" id="GO:0005685">
    <property type="term" value="C:U1 snRNP"/>
    <property type="evidence" value="ECO:0007669"/>
    <property type="project" value="TreeGrafter"/>
</dbReference>
<dbReference type="AlphaFoldDB" id="T1IHG7"/>
<reference evidence="11" key="2">
    <citation type="submission" date="2015-02" db="UniProtKB">
        <authorList>
            <consortium name="EnsemblMetazoa"/>
        </authorList>
    </citation>
    <scope>IDENTIFICATION</scope>
</reference>
<evidence type="ECO:0000256" key="8">
    <source>
        <dbReference type="PROSITE-ProRule" id="PRU00176"/>
    </source>
</evidence>
<dbReference type="GO" id="GO:0030619">
    <property type="term" value="F:U1 snRNA binding"/>
    <property type="evidence" value="ECO:0007669"/>
    <property type="project" value="InterPro"/>
</dbReference>
<keyword evidence="12" id="KW-1185">Reference proteome</keyword>
<dbReference type="GO" id="GO:0071011">
    <property type="term" value="C:precatalytic spliceosome"/>
    <property type="evidence" value="ECO:0007669"/>
    <property type="project" value="TreeGrafter"/>
</dbReference>
<dbReference type="InterPro" id="IPR034143">
    <property type="entry name" value="snRNP70_RRM"/>
</dbReference>
<dbReference type="STRING" id="126957.T1IHG7"/>
<dbReference type="Gene3D" id="3.30.70.330">
    <property type="match status" value="1"/>
</dbReference>
<dbReference type="CDD" id="cd12236">
    <property type="entry name" value="RRM_snRNP70"/>
    <property type="match status" value="1"/>
</dbReference>
<dbReference type="InterPro" id="IPR000504">
    <property type="entry name" value="RRM_dom"/>
</dbReference>
<dbReference type="GO" id="GO:0000398">
    <property type="term" value="P:mRNA splicing, via spliceosome"/>
    <property type="evidence" value="ECO:0007669"/>
    <property type="project" value="TreeGrafter"/>
</dbReference>
<accession>T1IHG7</accession>
<keyword evidence="5" id="KW-0539">Nucleus</keyword>
<proteinExistence type="predicted"/>
<evidence type="ECO:0000256" key="5">
    <source>
        <dbReference type="ARBA" id="ARBA00023242"/>
    </source>
</evidence>
<dbReference type="GO" id="GO:0071004">
    <property type="term" value="C:U2-type prespliceosome"/>
    <property type="evidence" value="ECO:0007669"/>
    <property type="project" value="TreeGrafter"/>
</dbReference>
<dbReference type="Pfam" id="PF12220">
    <property type="entry name" value="U1snRNP70_N"/>
    <property type="match status" value="1"/>
</dbReference>
<dbReference type="SUPFAM" id="SSF54928">
    <property type="entry name" value="RNA-binding domain, RBD"/>
    <property type="match status" value="1"/>
</dbReference>
<evidence type="ECO:0000256" key="1">
    <source>
        <dbReference type="ARBA" id="ARBA00004324"/>
    </source>
</evidence>
<dbReference type="Proteomes" id="UP000014500">
    <property type="component" value="Unassembled WGS sequence"/>
</dbReference>
<evidence type="ECO:0000256" key="4">
    <source>
        <dbReference type="ARBA" id="ARBA00022884"/>
    </source>
</evidence>
<evidence type="ECO:0000256" key="6">
    <source>
        <dbReference type="ARBA" id="ARBA00023274"/>
    </source>
</evidence>
<comment type="subcellular location">
    <subcellularLocation>
        <location evidence="1">Nucleus speckle</location>
    </subcellularLocation>
    <subcellularLocation>
        <location evidence="2">Nucleus</location>
        <location evidence="2">Nucleoplasm</location>
    </subcellularLocation>
</comment>
<reference evidence="12" key="1">
    <citation type="submission" date="2011-05" db="EMBL/GenBank/DDBJ databases">
        <authorList>
            <person name="Richards S.R."/>
            <person name="Qu J."/>
            <person name="Jiang H."/>
            <person name="Jhangiani S.N."/>
            <person name="Agravi P."/>
            <person name="Goodspeed R."/>
            <person name="Gross S."/>
            <person name="Mandapat C."/>
            <person name="Jackson L."/>
            <person name="Mathew T."/>
            <person name="Pu L."/>
            <person name="Thornton R."/>
            <person name="Saada N."/>
            <person name="Wilczek-Boney K.B."/>
            <person name="Lee S."/>
            <person name="Kovar C."/>
            <person name="Wu Y."/>
            <person name="Scherer S.E."/>
            <person name="Worley K.C."/>
            <person name="Muzny D.M."/>
            <person name="Gibbs R."/>
        </authorList>
    </citation>
    <scope>NUCLEOTIDE SEQUENCE</scope>
    <source>
        <strain evidence="12">Brora</strain>
    </source>
</reference>
<dbReference type="PhylomeDB" id="T1IHG7"/>
<name>T1IHG7_STRMM</name>
<keyword evidence="4 8" id="KW-0694">RNA-binding</keyword>
<dbReference type="InterPro" id="IPR022023">
    <property type="entry name" value="U1snRNP70_N"/>
</dbReference>
<sequence>MGYTPIGSYVTFFEDPKETPPPIRLETKKEKVKRKHQEKQEQNTYKLEQDIALWQSASTPKSTGDPFKTIFVARINYDTSESKLKREFEVYGTIKKITLVSDVKTGKMRGYAFIEYKHERDMRSALKHADGKKIDGRRVLVDFVRAGTVTGWLPRRLGGGLGDTRRGNDSGGLERDNEVSNERERGEERRNERRRDDAVGNERYEGRRIDRRKDDEGRRRDVRRERRRSYERSSVREIRNDNKGSRNEKKLTGIRIDIEKVVGNDIEVEVQVMTRNARTRRELMKNDNFFKNLNC</sequence>
<evidence type="ECO:0000256" key="3">
    <source>
        <dbReference type="ARBA" id="ARBA00016996"/>
    </source>
</evidence>
<organism evidence="11 12">
    <name type="scientific">Strigamia maritima</name>
    <name type="common">European centipede</name>
    <name type="synonym">Geophilus maritimus</name>
    <dbReference type="NCBI Taxonomy" id="126957"/>
    <lineage>
        <taxon>Eukaryota</taxon>
        <taxon>Metazoa</taxon>
        <taxon>Ecdysozoa</taxon>
        <taxon>Arthropoda</taxon>
        <taxon>Myriapoda</taxon>
        <taxon>Chilopoda</taxon>
        <taxon>Pleurostigmophora</taxon>
        <taxon>Geophilomorpha</taxon>
        <taxon>Linotaeniidae</taxon>
        <taxon>Strigamia</taxon>
    </lineage>
</organism>
<dbReference type="PROSITE" id="PS50102">
    <property type="entry name" value="RRM"/>
    <property type="match status" value="1"/>
</dbReference>
<evidence type="ECO:0000256" key="2">
    <source>
        <dbReference type="ARBA" id="ARBA00004642"/>
    </source>
</evidence>
<feature type="domain" description="RRM" evidence="10">
    <location>
        <begin position="68"/>
        <end position="146"/>
    </location>
</feature>
<feature type="region of interest" description="Disordered" evidence="9">
    <location>
        <begin position="155"/>
        <end position="197"/>
    </location>
</feature>